<dbReference type="EMBL" id="LSBI01000003">
    <property type="protein sequence ID" value="OAQ91770.1"/>
    <property type="molecule type" value="Genomic_DNA"/>
</dbReference>
<comment type="caution">
    <text evidence="2">The sequence shown here is derived from an EMBL/GenBank/DDBJ whole genome shotgun (WGS) entry which is preliminary data.</text>
</comment>
<accession>A0A179HQS3</accession>
<feature type="region of interest" description="Disordered" evidence="1">
    <location>
        <begin position="1"/>
        <end position="30"/>
    </location>
</feature>
<organism evidence="2 3">
    <name type="scientific">Purpureocillium lilacinum</name>
    <name type="common">Paecilomyces lilacinus</name>
    <dbReference type="NCBI Taxonomy" id="33203"/>
    <lineage>
        <taxon>Eukaryota</taxon>
        <taxon>Fungi</taxon>
        <taxon>Dikarya</taxon>
        <taxon>Ascomycota</taxon>
        <taxon>Pezizomycotina</taxon>
        <taxon>Sordariomycetes</taxon>
        <taxon>Hypocreomycetidae</taxon>
        <taxon>Hypocreales</taxon>
        <taxon>Ophiocordycipitaceae</taxon>
        <taxon>Purpureocillium</taxon>
    </lineage>
</organism>
<reference evidence="2 3" key="1">
    <citation type="submission" date="2016-02" db="EMBL/GenBank/DDBJ databases">
        <title>Biosynthesis of antibiotic leucinostatins and their inhibition on Phytophthora in bio-control Purpureocillium lilacinum.</title>
        <authorList>
            <person name="Wang G."/>
            <person name="Liu Z."/>
            <person name="Lin R."/>
            <person name="Li E."/>
            <person name="Mao Z."/>
            <person name="Ling J."/>
            <person name="Yin W."/>
            <person name="Xie B."/>
        </authorList>
    </citation>
    <scope>NUCLEOTIDE SEQUENCE [LARGE SCALE GENOMIC DNA]</scope>
    <source>
        <strain evidence="2">PLFJ-1</strain>
    </source>
</reference>
<gene>
    <name evidence="2" type="ORF">VFPFJ_03510</name>
</gene>
<evidence type="ECO:0000313" key="2">
    <source>
        <dbReference type="EMBL" id="OAQ91770.1"/>
    </source>
</evidence>
<evidence type="ECO:0000256" key="1">
    <source>
        <dbReference type="SAM" id="MobiDB-lite"/>
    </source>
</evidence>
<proteinExistence type="predicted"/>
<protein>
    <submittedName>
        <fullName evidence="2">Uncharacterized protein</fullName>
    </submittedName>
</protein>
<evidence type="ECO:0000313" key="3">
    <source>
        <dbReference type="Proteomes" id="UP000078340"/>
    </source>
</evidence>
<name>A0A179HQS3_PURLI</name>
<sequence>MSWRWDEEEGTRGGEQGASERRTTSQPASQLLTGGGIARAKDFHAIRLHEALSLFLGVRCSAQCATRGQALRRTDLILPVQSSPV</sequence>
<dbReference type="Proteomes" id="UP000078340">
    <property type="component" value="Unassembled WGS sequence"/>
</dbReference>
<dbReference type="AlphaFoldDB" id="A0A179HQS3"/>